<keyword evidence="6" id="KW-0489">Methyltransferase</keyword>
<keyword evidence="3" id="KW-0560">Oxidoreductase</keyword>
<proteinExistence type="inferred from homology"/>
<evidence type="ECO:0000313" key="7">
    <source>
        <dbReference type="Proteomes" id="UP000311919"/>
    </source>
</evidence>
<dbReference type="Proteomes" id="UP000311919">
    <property type="component" value="Unassembled WGS sequence"/>
</dbReference>
<keyword evidence="7" id="KW-1185">Reference proteome</keyword>
<dbReference type="Gene3D" id="2.60.120.650">
    <property type="entry name" value="Cupin"/>
    <property type="match status" value="1"/>
</dbReference>
<comment type="subcellular location">
    <subcellularLocation>
        <location evidence="3">Nucleus</location>
    </subcellularLocation>
</comment>
<dbReference type="InterPro" id="IPR003347">
    <property type="entry name" value="JmjC_dom"/>
</dbReference>
<dbReference type="GO" id="GO:0008168">
    <property type="term" value="F:methyltransferase activity"/>
    <property type="evidence" value="ECO:0007669"/>
    <property type="project" value="UniProtKB-KW"/>
</dbReference>
<dbReference type="AlphaFoldDB" id="A0A4Z2DCQ4"/>
<dbReference type="Gene3D" id="3.90.930.40">
    <property type="match status" value="1"/>
</dbReference>
<dbReference type="Pfam" id="PF08007">
    <property type="entry name" value="JmjC_2"/>
    <property type="match status" value="1"/>
</dbReference>
<comment type="function">
    <text evidence="3">Oxygenase that can act as both a histone lysine demethylase and a ribosomal histidine hydroxylase.</text>
</comment>
<keyword evidence="3" id="KW-0539">Nucleus</keyword>
<dbReference type="GO" id="GO:0005506">
    <property type="term" value="F:iron ion binding"/>
    <property type="evidence" value="ECO:0007669"/>
    <property type="project" value="UniProtKB-UniRule"/>
</dbReference>
<dbReference type="STRING" id="6182.A0A4Z2DCQ4"/>
<comment type="cofactor">
    <cofactor evidence="3">
        <name>Fe(2+)</name>
        <dbReference type="ChEBI" id="CHEBI:29033"/>
    </cofactor>
    <text evidence="3">Binds 1 Fe(2+) ion per subunit.</text>
</comment>
<feature type="region of interest" description="Disordered" evidence="4">
    <location>
        <begin position="62"/>
        <end position="82"/>
    </location>
</feature>
<dbReference type="GO" id="GO:0032259">
    <property type="term" value="P:methylation"/>
    <property type="evidence" value="ECO:0007669"/>
    <property type="project" value="UniProtKB-KW"/>
</dbReference>
<evidence type="ECO:0000256" key="3">
    <source>
        <dbReference type="RuleBase" id="RU366061"/>
    </source>
</evidence>
<keyword evidence="6" id="KW-0808">Transferase</keyword>
<evidence type="ECO:0000259" key="5">
    <source>
        <dbReference type="Pfam" id="PF08007"/>
    </source>
</evidence>
<feature type="region of interest" description="Disordered" evidence="4">
    <location>
        <begin position="143"/>
        <end position="163"/>
    </location>
</feature>
<dbReference type="GO" id="GO:0005730">
    <property type="term" value="C:nucleolus"/>
    <property type="evidence" value="ECO:0007669"/>
    <property type="project" value="TreeGrafter"/>
</dbReference>
<keyword evidence="1 3" id="KW-0479">Metal-binding</keyword>
<dbReference type="EMBL" id="SKCS01000180">
    <property type="protein sequence ID" value="TNN14178.1"/>
    <property type="molecule type" value="Genomic_DNA"/>
</dbReference>
<reference evidence="6 7" key="1">
    <citation type="submission" date="2019-03" db="EMBL/GenBank/DDBJ databases">
        <title>An improved genome assembly of the fluke Schistosoma japonicum.</title>
        <authorList>
            <person name="Hu W."/>
            <person name="Luo F."/>
            <person name="Yin M."/>
            <person name="Mo X."/>
            <person name="Sun C."/>
            <person name="Wu Q."/>
            <person name="Zhu B."/>
            <person name="Xiang M."/>
            <person name="Wang J."/>
            <person name="Wang Y."/>
            <person name="Zhang T."/>
            <person name="Xu B."/>
            <person name="Zheng H."/>
            <person name="Feng Z."/>
        </authorList>
    </citation>
    <scope>NUCLEOTIDE SEQUENCE [LARGE SCALE GENOMIC DNA]</scope>
    <source>
        <strain evidence="6">HuSjv2</strain>
        <tissue evidence="6">Worms</tissue>
    </source>
</reference>
<protein>
    <recommendedName>
        <fullName evidence="3">Bifunctional lysine-specific demethylase and histidyl-hydroxylase</fullName>
        <ecNumber evidence="3">1.14.11.-</ecNumber>
    </recommendedName>
</protein>
<dbReference type="OrthoDB" id="425950at2759"/>
<comment type="caution">
    <text evidence="6">The sequence shown here is derived from an EMBL/GenBank/DDBJ whole genome shotgun (WGS) entry which is preliminary data.</text>
</comment>
<accession>A0A4Z2DCQ4</accession>
<dbReference type="PANTHER" id="PTHR13096">
    <property type="entry name" value="MINA53 MYC INDUCED NUCLEAR ANTIGEN"/>
    <property type="match status" value="1"/>
</dbReference>
<dbReference type="EC" id="1.14.11.-" evidence="3"/>
<feature type="compositionally biased region" description="Polar residues" evidence="4">
    <location>
        <begin position="153"/>
        <end position="163"/>
    </location>
</feature>
<keyword evidence="3" id="KW-0805">Transcription regulation</keyword>
<feature type="compositionally biased region" description="Basic residues" evidence="4">
    <location>
        <begin position="66"/>
        <end position="75"/>
    </location>
</feature>
<dbReference type="InterPro" id="IPR039994">
    <property type="entry name" value="NO66-like"/>
</dbReference>
<dbReference type="GO" id="GO:0032453">
    <property type="term" value="F:histone H3K4 demethylase activity"/>
    <property type="evidence" value="ECO:0007669"/>
    <property type="project" value="TreeGrafter"/>
</dbReference>
<keyword evidence="3" id="KW-0804">Transcription</keyword>
<evidence type="ECO:0000313" key="6">
    <source>
        <dbReference type="EMBL" id="TNN14178.1"/>
    </source>
</evidence>
<keyword evidence="2 3" id="KW-0408">Iron</keyword>
<dbReference type="GO" id="GO:0051864">
    <property type="term" value="F:histone H3K36 demethylase activity"/>
    <property type="evidence" value="ECO:0007669"/>
    <property type="project" value="TreeGrafter"/>
</dbReference>
<organism evidence="6 7">
    <name type="scientific">Schistosoma japonicum</name>
    <name type="common">Blood fluke</name>
    <dbReference type="NCBI Taxonomy" id="6182"/>
    <lineage>
        <taxon>Eukaryota</taxon>
        <taxon>Metazoa</taxon>
        <taxon>Spiralia</taxon>
        <taxon>Lophotrochozoa</taxon>
        <taxon>Platyhelminthes</taxon>
        <taxon>Trematoda</taxon>
        <taxon>Digenea</taxon>
        <taxon>Strigeidida</taxon>
        <taxon>Schistosomatoidea</taxon>
        <taxon>Schistosomatidae</taxon>
        <taxon>Schistosoma</taxon>
    </lineage>
</organism>
<evidence type="ECO:0000256" key="2">
    <source>
        <dbReference type="ARBA" id="ARBA00023004"/>
    </source>
</evidence>
<evidence type="ECO:0000256" key="1">
    <source>
        <dbReference type="ARBA" id="ARBA00022723"/>
    </source>
</evidence>
<dbReference type="PANTHER" id="PTHR13096:SF8">
    <property type="entry name" value="RIBOSOMAL OXYGENASE 1"/>
    <property type="match status" value="1"/>
</dbReference>
<gene>
    <name evidence="6" type="ORF">EWB00_002412</name>
</gene>
<feature type="domain" description="JmjC" evidence="5">
    <location>
        <begin position="281"/>
        <end position="381"/>
    </location>
</feature>
<evidence type="ECO:0000256" key="4">
    <source>
        <dbReference type="SAM" id="MobiDB-lite"/>
    </source>
</evidence>
<keyword evidence="3" id="KW-0223">Dioxygenase</keyword>
<name>A0A4Z2DCQ4_SCHJA</name>
<dbReference type="Gene3D" id="1.10.10.1500">
    <property type="entry name" value="JmjC domain-containing ribosomal oxygenase (ROX), dimer domain"/>
    <property type="match status" value="1"/>
</dbReference>
<comment type="similarity">
    <text evidence="3">Belongs to the ROX family.</text>
</comment>
<sequence length="634" mass="72323">MLSARDFYRLQKLSSQGKVKHSEEGISLMKKLNKSLDVLSTASSLNEISKSTAANTLTPSHEKNIAKKKRKRNKRKFSERNDPCSLAVDSSRTVEAMSCSNNADVAFESDSEFEGVHAKKQKCGYEQEPPKNLVAKTNCIQSRRKDPPDASLTLPTPSKQSTCSLNPLKQGEQLLREMLKPIVLEEFFRVNYQKTPLHAERSGSKCGEWLNFSFFEKILDEEFLFFGQHVDLIEGKTLQDGIVNPPGRAFAGTVWEHYSHRKGLRFHNLQTFSRRLRFRIGLLQEYFGSNFTVTAYLFPSKSTELSYSQLNSDIFILQQEGSQSIQISSNDKMHLKGQNKRALLVKLKSGDLLYIPQGYTCSISHSNVEHSLHLCISFNQKYNWGNYLSELLSIMMKYAVENDPEFNKPLPLDSFKHLGIFFNKDSSSKSAVEFEKEFRLQSVQLLKRLISKIEQRQTFSIQKSKSLNHQLNEDKQCSLLSSAKEIDSTKKKQPNPYDNLFIHSVDPLHLAIDEIMLKIMKKSCSPELSEDELMRSIFKQGSDKLSQLTVNSKIRLVRSTAVRLMLTYFQSKDSTILAADDSSSTSRKCAMIPSFMVYHSLNNQDNNSDSNACEGIGFHKNVSFLVYFRFCCYS</sequence>
<dbReference type="SUPFAM" id="SSF51197">
    <property type="entry name" value="Clavaminate synthase-like"/>
    <property type="match status" value="1"/>
</dbReference>